<sequence>ALLAAGLGGHGRGASRLRLPMFADRKQQRHHPGPQQFQHPAFDRHHRRSLPPRRHSHRSPRRSKNDRHHTANSSESLQPESAVGCSQL</sequence>
<dbReference type="AlphaFoldDB" id="A0A6H5GL80"/>
<accession>A0A6H5GL80</accession>
<evidence type="ECO:0000313" key="3">
    <source>
        <dbReference type="EMBL" id="CAB0016133.1"/>
    </source>
</evidence>
<dbReference type="EMBL" id="CADCXU010014524">
    <property type="protein sequence ID" value="CAB0004142.1"/>
    <property type="molecule type" value="Genomic_DNA"/>
</dbReference>
<reference evidence="2 4" key="1">
    <citation type="submission" date="2020-02" db="EMBL/GenBank/DDBJ databases">
        <authorList>
            <person name="Ferguson B K."/>
        </authorList>
    </citation>
    <scope>NUCLEOTIDE SEQUENCE [LARGE SCALE GENOMIC DNA]</scope>
</reference>
<feature type="compositionally biased region" description="Gly residues" evidence="1">
    <location>
        <begin position="1"/>
        <end position="12"/>
    </location>
</feature>
<feature type="non-terminal residue" evidence="2">
    <location>
        <position position="88"/>
    </location>
</feature>
<proteinExistence type="predicted"/>
<dbReference type="EMBL" id="CADCXU010030000">
    <property type="protein sequence ID" value="CAB0016133.1"/>
    <property type="molecule type" value="Genomic_DNA"/>
</dbReference>
<keyword evidence="4" id="KW-1185">Reference proteome</keyword>
<feature type="compositionally biased region" description="Basic residues" evidence="1">
    <location>
        <begin position="44"/>
        <end position="67"/>
    </location>
</feature>
<feature type="region of interest" description="Disordered" evidence="1">
    <location>
        <begin position="1"/>
        <end position="88"/>
    </location>
</feature>
<name>A0A6H5GL80_9HEMI</name>
<dbReference type="Proteomes" id="UP000479000">
    <property type="component" value="Unassembled WGS sequence"/>
</dbReference>
<evidence type="ECO:0000313" key="2">
    <source>
        <dbReference type="EMBL" id="CAB0004142.1"/>
    </source>
</evidence>
<feature type="compositionally biased region" description="Polar residues" evidence="1">
    <location>
        <begin position="71"/>
        <end position="88"/>
    </location>
</feature>
<evidence type="ECO:0000313" key="4">
    <source>
        <dbReference type="Proteomes" id="UP000479000"/>
    </source>
</evidence>
<feature type="non-terminal residue" evidence="2">
    <location>
        <position position="1"/>
    </location>
</feature>
<gene>
    <name evidence="3" type="ORF">NTEN_LOCUS20425</name>
    <name evidence="2" type="ORF">NTEN_LOCUS9619</name>
</gene>
<protein>
    <submittedName>
        <fullName evidence="2">Uncharacterized protein</fullName>
    </submittedName>
</protein>
<organism evidence="2 4">
    <name type="scientific">Nesidiocoris tenuis</name>
    <dbReference type="NCBI Taxonomy" id="355587"/>
    <lineage>
        <taxon>Eukaryota</taxon>
        <taxon>Metazoa</taxon>
        <taxon>Ecdysozoa</taxon>
        <taxon>Arthropoda</taxon>
        <taxon>Hexapoda</taxon>
        <taxon>Insecta</taxon>
        <taxon>Pterygota</taxon>
        <taxon>Neoptera</taxon>
        <taxon>Paraneoptera</taxon>
        <taxon>Hemiptera</taxon>
        <taxon>Heteroptera</taxon>
        <taxon>Panheteroptera</taxon>
        <taxon>Cimicomorpha</taxon>
        <taxon>Miridae</taxon>
        <taxon>Dicyphina</taxon>
        <taxon>Nesidiocoris</taxon>
    </lineage>
</organism>
<evidence type="ECO:0000256" key="1">
    <source>
        <dbReference type="SAM" id="MobiDB-lite"/>
    </source>
</evidence>